<comment type="similarity">
    <text evidence="2">Belongs to the TamA family.</text>
</comment>
<dbReference type="Gene3D" id="2.40.160.50">
    <property type="entry name" value="membrane protein fhac: a member of the omp85/tpsb transporter family"/>
    <property type="match status" value="1"/>
</dbReference>
<evidence type="ECO:0000256" key="6">
    <source>
        <dbReference type="ARBA" id="ARBA00022729"/>
    </source>
</evidence>
<evidence type="ECO:0000256" key="1">
    <source>
        <dbReference type="ARBA" id="ARBA00004442"/>
    </source>
</evidence>
<feature type="chain" id="PRO_5045426988" description="Translocation and assembly module subunit TamA" evidence="11">
    <location>
        <begin position="28"/>
        <end position="627"/>
    </location>
</feature>
<evidence type="ECO:0000259" key="13">
    <source>
        <dbReference type="Pfam" id="PF17243"/>
    </source>
</evidence>
<dbReference type="InterPro" id="IPR035243">
    <property type="entry name" value="TamA_POTRA_Dom_1"/>
</dbReference>
<dbReference type="Pfam" id="PF01103">
    <property type="entry name" value="Omp85"/>
    <property type="match status" value="1"/>
</dbReference>
<keyword evidence="4" id="KW-1134">Transmembrane beta strand</keyword>
<dbReference type="PANTHER" id="PTHR12815">
    <property type="entry name" value="SORTING AND ASSEMBLY MACHINERY SAMM50 PROTEIN FAMILY MEMBER"/>
    <property type="match status" value="1"/>
</dbReference>
<keyword evidence="7" id="KW-0472">Membrane</keyword>
<dbReference type="EMBL" id="CP131913">
    <property type="protein sequence ID" value="WLI73516.1"/>
    <property type="molecule type" value="Genomic_DNA"/>
</dbReference>
<keyword evidence="8" id="KW-0998">Cell outer membrane</keyword>
<evidence type="ECO:0000256" key="11">
    <source>
        <dbReference type="SAM" id="SignalP"/>
    </source>
</evidence>
<feature type="signal peptide" evidence="11">
    <location>
        <begin position="1"/>
        <end position="27"/>
    </location>
</feature>
<evidence type="ECO:0000256" key="4">
    <source>
        <dbReference type="ARBA" id="ARBA00022452"/>
    </source>
</evidence>
<evidence type="ECO:0000256" key="9">
    <source>
        <dbReference type="ARBA" id="ARBA00033063"/>
    </source>
</evidence>
<evidence type="ECO:0000256" key="3">
    <source>
        <dbReference type="ARBA" id="ARBA00015419"/>
    </source>
</evidence>
<dbReference type="Gene3D" id="3.10.20.310">
    <property type="entry name" value="membrane protein fhac"/>
    <property type="match status" value="3"/>
</dbReference>
<gene>
    <name evidence="14" type="ORF">B6N23_00800</name>
</gene>
<comment type="subcellular location">
    <subcellularLocation>
        <location evidence="1">Cell outer membrane</location>
    </subcellularLocation>
</comment>
<keyword evidence="6 11" id="KW-0732">Signal</keyword>
<dbReference type="RefSeq" id="WP_305501252.1">
    <property type="nucleotide sequence ID" value="NZ_CP131913.1"/>
</dbReference>
<evidence type="ECO:0000313" key="15">
    <source>
        <dbReference type="Proteomes" id="UP001235344"/>
    </source>
</evidence>
<evidence type="ECO:0000259" key="12">
    <source>
        <dbReference type="Pfam" id="PF01103"/>
    </source>
</evidence>
<comment type="subunit">
    <text evidence="10">Interacts with TamB to form the translocation and assembly module (TAM).</text>
</comment>
<evidence type="ECO:0000256" key="7">
    <source>
        <dbReference type="ARBA" id="ARBA00023136"/>
    </source>
</evidence>
<accession>A0ABY9H4X4</accession>
<sequence>MGDHVGKRLGTATLVAALALMPGGALALDVRIDGIDGNVAENIRHYLDGLDPEQFSRARVEGEAQRRTREAMRVYGYYEPDIRLRLDDRDPPRHVELAIDPGPRVTIERLSFRLAGDAREDPPFQEAIDAFPLAVGDPLVHAPYDRLRARLANLSLERGYFDWRFTDRRMEVRPFAESARLYLALDSGPRYRFGNVTLSGSHIEPERLRNMLTFAPGDPYLAGELARYNQGLGQTRWFGSITVRPRLIEGEALFRDADADADAASAEADGWWGELEASPPEVETPTLTMAAVDAAAAVGRRGPPEVPVDVTLTPADRHQFEVGVGFATDVGPRLRFSWDQPWINRYGHGLDHDLFISAPEQRFSGVYSMPLDDPLRDSYRFQYGFRHRDNKDTRSLEATLEGARRWEFENRWVQTIYVRSTFEDFTQGGDDEQVVILYPGVSWSRTRTRNPTFPTWGDRQRIAFEVSDGAWGSDADFLRVTGETQWIRLFGDDMRLVTGMGIGAIETDDFSKIPPSLRFFAGGDRSVRGYGYESLSPRNEEGKLTGGQQLLTASVELQRRLTGDWWGAAFVDTGDAFEEWGPDDLNTGAGLGVRWISPVGPIRFDIAHPFDDEDNAWRIHFAIGPEF</sequence>
<feature type="domain" description="TamA POTRA" evidence="13">
    <location>
        <begin position="29"/>
        <end position="101"/>
    </location>
</feature>
<name>A0ABY9H4X4_9GAMM</name>
<evidence type="ECO:0000256" key="2">
    <source>
        <dbReference type="ARBA" id="ARBA00010248"/>
    </source>
</evidence>
<evidence type="ECO:0000256" key="10">
    <source>
        <dbReference type="ARBA" id="ARBA00093548"/>
    </source>
</evidence>
<organism evidence="14 15">
    <name type="scientific">Halomonas alkalicola</name>
    <dbReference type="NCBI Taxonomy" id="1930622"/>
    <lineage>
        <taxon>Bacteria</taxon>
        <taxon>Pseudomonadati</taxon>
        <taxon>Pseudomonadota</taxon>
        <taxon>Gammaproteobacteria</taxon>
        <taxon>Oceanospirillales</taxon>
        <taxon>Halomonadaceae</taxon>
        <taxon>Halomonas</taxon>
    </lineage>
</organism>
<dbReference type="Proteomes" id="UP001235344">
    <property type="component" value="Chromosome"/>
</dbReference>
<keyword evidence="5" id="KW-0812">Transmembrane</keyword>
<feature type="domain" description="Bacterial surface antigen (D15)" evidence="12">
    <location>
        <begin position="336"/>
        <end position="627"/>
    </location>
</feature>
<proteinExistence type="inferred from homology"/>
<protein>
    <recommendedName>
        <fullName evidence="3">Translocation and assembly module subunit TamA</fullName>
    </recommendedName>
    <alternativeName>
        <fullName evidence="9">Autotransporter assembly factor TamA</fullName>
    </alternativeName>
</protein>
<evidence type="ECO:0000313" key="14">
    <source>
        <dbReference type="EMBL" id="WLI73516.1"/>
    </source>
</evidence>
<dbReference type="InterPro" id="IPR000184">
    <property type="entry name" value="Bac_surfAg_D15"/>
</dbReference>
<dbReference type="PANTHER" id="PTHR12815:SF47">
    <property type="entry name" value="TRANSLOCATION AND ASSEMBLY MODULE SUBUNIT TAMA"/>
    <property type="match status" value="1"/>
</dbReference>
<evidence type="ECO:0000256" key="8">
    <source>
        <dbReference type="ARBA" id="ARBA00023237"/>
    </source>
</evidence>
<keyword evidence="15" id="KW-1185">Reference proteome</keyword>
<dbReference type="InterPro" id="IPR039910">
    <property type="entry name" value="D15-like"/>
</dbReference>
<dbReference type="Pfam" id="PF17243">
    <property type="entry name" value="POTRA_TamA_1"/>
    <property type="match status" value="1"/>
</dbReference>
<evidence type="ECO:0000256" key="5">
    <source>
        <dbReference type="ARBA" id="ARBA00022692"/>
    </source>
</evidence>
<reference evidence="14 15" key="1">
    <citation type="submission" date="2023-08" db="EMBL/GenBank/DDBJ databases">
        <title>Transcriptome Analysis of Halomonas alkalicola CICC 11012s to Identify the Genes Involved in Alkaline Tolerances.</title>
        <authorList>
            <person name="Zhai L."/>
        </authorList>
    </citation>
    <scope>NUCLEOTIDE SEQUENCE [LARGE SCALE GENOMIC DNA]</scope>
    <source>
        <strain evidence="14 15">CICC 11012s</strain>
    </source>
</reference>